<dbReference type="InterPro" id="IPR036291">
    <property type="entry name" value="NAD(P)-bd_dom_sf"/>
</dbReference>
<dbReference type="PANTHER" id="PTHR43880:SF10">
    <property type="entry name" value="ALCOHOL DEHYDROGENASE-LIKE 2"/>
    <property type="match status" value="1"/>
</dbReference>
<evidence type="ECO:0000256" key="5">
    <source>
        <dbReference type="ARBA" id="ARBA00049164"/>
    </source>
</evidence>
<evidence type="ECO:0000256" key="4">
    <source>
        <dbReference type="ARBA" id="ARBA00022833"/>
    </source>
</evidence>
<sequence length="242" mass="26487">MQPDNAGKPIRCKAAVSKAAGQPLEMEEVEVAPPRAHEVRVRIICTSLCHTDITFWRMKVAQGAKMRGAKRIIGVDVNPDKFEIGKKMGITDFVNPNDIAEKTAVSEVIKEMTGGEGADYCFECIGSVSVMAEAFKSSRTGWGKTVVLGVDGSLAPISVPSFDIMRGRSVTGSLFGGIKPKDDIPVLAHKYLDKELELDDFITHQMGFQEINRAFDLLTQGKCIRCIIWMDDDYGAKENDGA</sequence>
<comment type="cofactor">
    <cofactor evidence="1">
        <name>Zn(2+)</name>
        <dbReference type="ChEBI" id="CHEBI:29105"/>
    </cofactor>
</comment>
<comment type="catalytic activity">
    <reaction evidence="6">
        <text>a primary alcohol + NAD(+) = an aldehyde + NADH + H(+)</text>
        <dbReference type="Rhea" id="RHEA:10736"/>
        <dbReference type="ChEBI" id="CHEBI:15378"/>
        <dbReference type="ChEBI" id="CHEBI:15734"/>
        <dbReference type="ChEBI" id="CHEBI:17478"/>
        <dbReference type="ChEBI" id="CHEBI:57540"/>
        <dbReference type="ChEBI" id="CHEBI:57945"/>
        <dbReference type="EC" id="1.1.1.1"/>
    </reaction>
</comment>
<evidence type="ECO:0000259" key="7">
    <source>
        <dbReference type="Pfam" id="PF00107"/>
    </source>
</evidence>
<reference evidence="8" key="2">
    <citation type="submission" date="2020-10" db="EMBL/GenBank/DDBJ databases">
        <authorList>
            <person name="Cooper E.A."/>
            <person name="Brenton Z.W."/>
            <person name="Flinn B.S."/>
            <person name="Jenkins J."/>
            <person name="Shu S."/>
            <person name="Flowers D."/>
            <person name="Luo F."/>
            <person name="Wang Y."/>
            <person name="Xia P."/>
            <person name="Barry K."/>
            <person name="Daum C."/>
            <person name="Lipzen A."/>
            <person name="Yoshinaga Y."/>
            <person name="Schmutz J."/>
            <person name="Saski C."/>
            <person name="Vermerris W."/>
            <person name="Kresovich S."/>
        </authorList>
    </citation>
    <scope>NUCLEOTIDE SEQUENCE</scope>
</reference>
<dbReference type="FunFam" id="3.40.50.720:FF:000003">
    <property type="entry name" value="S-(hydroxymethyl)glutathione dehydrogenase"/>
    <property type="match status" value="1"/>
</dbReference>
<evidence type="ECO:0000256" key="6">
    <source>
        <dbReference type="ARBA" id="ARBA00049243"/>
    </source>
</evidence>
<proteinExistence type="predicted"/>
<name>A0A921RTY5_SORBI</name>
<comment type="catalytic activity">
    <reaction evidence="5">
        <text>a secondary alcohol + NAD(+) = a ketone + NADH + H(+)</text>
        <dbReference type="Rhea" id="RHEA:10740"/>
        <dbReference type="ChEBI" id="CHEBI:15378"/>
        <dbReference type="ChEBI" id="CHEBI:17087"/>
        <dbReference type="ChEBI" id="CHEBI:35681"/>
        <dbReference type="ChEBI" id="CHEBI:57540"/>
        <dbReference type="ChEBI" id="CHEBI:57945"/>
        <dbReference type="EC" id="1.1.1.1"/>
    </reaction>
</comment>
<evidence type="ECO:0000256" key="3">
    <source>
        <dbReference type="ARBA" id="ARBA00022723"/>
    </source>
</evidence>
<dbReference type="InterPro" id="IPR013149">
    <property type="entry name" value="ADH-like_C"/>
</dbReference>
<dbReference type="Pfam" id="PF00107">
    <property type="entry name" value="ADH_zinc_N"/>
    <property type="match status" value="1"/>
</dbReference>
<keyword evidence="3" id="KW-0479">Metal-binding</keyword>
<evidence type="ECO:0000256" key="2">
    <source>
        <dbReference type="ARBA" id="ARBA00011738"/>
    </source>
</evidence>
<organism evidence="8 9">
    <name type="scientific">Sorghum bicolor</name>
    <name type="common">Sorghum</name>
    <name type="synonym">Sorghum vulgare</name>
    <dbReference type="NCBI Taxonomy" id="4558"/>
    <lineage>
        <taxon>Eukaryota</taxon>
        <taxon>Viridiplantae</taxon>
        <taxon>Streptophyta</taxon>
        <taxon>Embryophyta</taxon>
        <taxon>Tracheophyta</taxon>
        <taxon>Spermatophyta</taxon>
        <taxon>Magnoliopsida</taxon>
        <taxon>Liliopsida</taxon>
        <taxon>Poales</taxon>
        <taxon>Poaceae</taxon>
        <taxon>PACMAD clade</taxon>
        <taxon>Panicoideae</taxon>
        <taxon>Andropogonodae</taxon>
        <taxon>Andropogoneae</taxon>
        <taxon>Sorghinae</taxon>
        <taxon>Sorghum</taxon>
    </lineage>
</organism>
<dbReference type="GO" id="GO:0046872">
    <property type="term" value="F:metal ion binding"/>
    <property type="evidence" value="ECO:0007669"/>
    <property type="project" value="UniProtKB-KW"/>
</dbReference>
<reference evidence="8" key="1">
    <citation type="journal article" date="2019" name="BMC Genomics">
        <title>A new reference genome for Sorghum bicolor reveals high levels of sequence similarity between sweet and grain genotypes: implications for the genetics of sugar metabolism.</title>
        <authorList>
            <person name="Cooper E.A."/>
            <person name="Brenton Z.W."/>
            <person name="Flinn B.S."/>
            <person name="Jenkins J."/>
            <person name="Shu S."/>
            <person name="Flowers D."/>
            <person name="Luo F."/>
            <person name="Wang Y."/>
            <person name="Xia P."/>
            <person name="Barry K."/>
            <person name="Daum C."/>
            <person name="Lipzen A."/>
            <person name="Yoshinaga Y."/>
            <person name="Schmutz J."/>
            <person name="Saski C."/>
            <person name="Vermerris W."/>
            <person name="Kresovich S."/>
        </authorList>
    </citation>
    <scope>NUCLEOTIDE SEQUENCE</scope>
</reference>
<dbReference type="Gene3D" id="3.40.50.720">
    <property type="entry name" value="NAD(P)-binding Rossmann-like Domain"/>
    <property type="match status" value="1"/>
</dbReference>
<dbReference type="SUPFAM" id="SSF51735">
    <property type="entry name" value="NAD(P)-binding Rossmann-fold domains"/>
    <property type="match status" value="1"/>
</dbReference>
<comment type="caution">
    <text evidence="8">The sequence shown here is derived from an EMBL/GenBank/DDBJ whole genome shotgun (WGS) entry which is preliminary data.</text>
</comment>
<comment type="subunit">
    <text evidence="2">Homodimer.</text>
</comment>
<accession>A0A921RTY5</accession>
<dbReference type="Proteomes" id="UP000807115">
    <property type="component" value="Chromosome 2"/>
</dbReference>
<dbReference type="InterPro" id="IPR011032">
    <property type="entry name" value="GroES-like_sf"/>
</dbReference>
<evidence type="ECO:0000313" key="9">
    <source>
        <dbReference type="Proteomes" id="UP000807115"/>
    </source>
</evidence>
<dbReference type="GO" id="GO:0004022">
    <property type="term" value="F:alcohol dehydrogenase (NAD+) activity"/>
    <property type="evidence" value="ECO:0007669"/>
    <property type="project" value="UniProtKB-EC"/>
</dbReference>
<feature type="domain" description="Alcohol dehydrogenase-like C-terminal" evidence="7">
    <location>
        <begin position="60"/>
        <end position="183"/>
    </location>
</feature>
<dbReference type="EMBL" id="CM027681">
    <property type="protein sequence ID" value="KAG0545853.1"/>
    <property type="molecule type" value="Genomic_DNA"/>
</dbReference>
<dbReference type="Gene3D" id="3.90.180.10">
    <property type="entry name" value="Medium-chain alcohol dehydrogenases, catalytic domain"/>
    <property type="match status" value="2"/>
</dbReference>
<dbReference type="PANTHER" id="PTHR43880">
    <property type="entry name" value="ALCOHOL DEHYDROGENASE"/>
    <property type="match status" value="1"/>
</dbReference>
<protein>
    <recommendedName>
        <fullName evidence="7">Alcohol dehydrogenase-like C-terminal domain-containing protein</fullName>
    </recommendedName>
</protein>
<evidence type="ECO:0000313" key="8">
    <source>
        <dbReference type="EMBL" id="KAG0545853.1"/>
    </source>
</evidence>
<gene>
    <name evidence="8" type="ORF">BDA96_02G397700</name>
</gene>
<evidence type="ECO:0000256" key="1">
    <source>
        <dbReference type="ARBA" id="ARBA00001947"/>
    </source>
</evidence>
<dbReference type="SUPFAM" id="SSF50129">
    <property type="entry name" value="GroES-like"/>
    <property type="match status" value="2"/>
</dbReference>
<keyword evidence="4" id="KW-0862">Zinc</keyword>
<dbReference type="AlphaFoldDB" id="A0A921RTY5"/>